<evidence type="ECO:0000256" key="1">
    <source>
        <dbReference type="ARBA" id="ARBA00004370"/>
    </source>
</evidence>
<dbReference type="Gene3D" id="2.60.40.60">
    <property type="entry name" value="Cadherins"/>
    <property type="match status" value="1"/>
</dbReference>
<dbReference type="EMBL" id="JBJKFK010002370">
    <property type="protein sequence ID" value="KAL3311203.1"/>
    <property type="molecule type" value="Genomic_DNA"/>
</dbReference>
<dbReference type="InterPro" id="IPR020894">
    <property type="entry name" value="Cadherin_CS"/>
</dbReference>
<dbReference type="GO" id="GO:0016020">
    <property type="term" value="C:membrane"/>
    <property type="evidence" value="ECO:0007669"/>
    <property type="project" value="UniProtKB-SubCell"/>
</dbReference>
<name>A0ABD2PVU0_9PLAT</name>
<proteinExistence type="predicted"/>
<comment type="subcellular location">
    <subcellularLocation>
        <location evidence="1">Membrane</location>
    </subcellularLocation>
</comment>
<evidence type="ECO:0000313" key="3">
    <source>
        <dbReference type="EMBL" id="KAL3311203.1"/>
    </source>
</evidence>
<evidence type="ECO:0008006" key="5">
    <source>
        <dbReference type="Google" id="ProtNLM"/>
    </source>
</evidence>
<sequence length="75" mass="8346">AFDLTELQELASQKSGEIENKKDSQLLNEIADRIVEGEMKTSLGYATKEVVIKVEDINDNPPMFTEPLSFEASSL</sequence>
<protein>
    <recommendedName>
        <fullName evidence="5">Cadherin domain-containing protein</fullName>
    </recommendedName>
</protein>
<dbReference type="AlphaFoldDB" id="A0ABD2PVU0"/>
<evidence type="ECO:0000313" key="4">
    <source>
        <dbReference type="Proteomes" id="UP001626550"/>
    </source>
</evidence>
<feature type="non-terminal residue" evidence="3">
    <location>
        <position position="1"/>
    </location>
</feature>
<gene>
    <name evidence="3" type="ORF">Ciccas_010216</name>
</gene>
<accession>A0ABD2PVU0</accession>
<evidence type="ECO:0000256" key="2">
    <source>
        <dbReference type="ARBA" id="ARBA00023136"/>
    </source>
</evidence>
<dbReference type="Proteomes" id="UP001626550">
    <property type="component" value="Unassembled WGS sequence"/>
</dbReference>
<comment type="caution">
    <text evidence="3">The sequence shown here is derived from an EMBL/GenBank/DDBJ whole genome shotgun (WGS) entry which is preliminary data.</text>
</comment>
<dbReference type="PROSITE" id="PS00232">
    <property type="entry name" value="CADHERIN_1"/>
    <property type="match status" value="1"/>
</dbReference>
<keyword evidence="2" id="KW-0472">Membrane</keyword>
<keyword evidence="4" id="KW-1185">Reference proteome</keyword>
<reference evidence="3 4" key="1">
    <citation type="submission" date="2024-11" db="EMBL/GenBank/DDBJ databases">
        <title>Adaptive evolution of stress response genes in parasites aligns with host niche diversity.</title>
        <authorList>
            <person name="Hahn C."/>
            <person name="Resl P."/>
        </authorList>
    </citation>
    <scope>NUCLEOTIDE SEQUENCE [LARGE SCALE GENOMIC DNA]</scope>
    <source>
        <strain evidence="3">EGGRZ-B1_66</strain>
        <tissue evidence="3">Body</tissue>
    </source>
</reference>
<organism evidence="3 4">
    <name type="scientific">Cichlidogyrus casuarinus</name>
    <dbReference type="NCBI Taxonomy" id="1844966"/>
    <lineage>
        <taxon>Eukaryota</taxon>
        <taxon>Metazoa</taxon>
        <taxon>Spiralia</taxon>
        <taxon>Lophotrochozoa</taxon>
        <taxon>Platyhelminthes</taxon>
        <taxon>Monogenea</taxon>
        <taxon>Monopisthocotylea</taxon>
        <taxon>Dactylogyridea</taxon>
        <taxon>Ancyrocephalidae</taxon>
        <taxon>Cichlidogyrus</taxon>
    </lineage>
</organism>